<evidence type="ECO:0000313" key="2">
    <source>
        <dbReference type="Proteomes" id="UP000676776"/>
    </source>
</evidence>
<name>A0ABS3T4S4_9FLAO</name>
<evidence type="ECO:0000313" key="1">
    <source>
        <dbReference type="EMBL" id="MBO3116876.1"/>
    </source>
</evidence>
<dbReference type="Proteomes" id="UP000676776">
    <property type="component" value="Unassembled WGS sequence"/>
</dbReference>
<organism evidence="1 2">
    <name type="scientific">Winogradskyella pelagia</name>
    <dbReference type="NCBI Taxonomy" id="2819984"/>
    <lineage>
        <taxon>Bacteria</taxon>
        <taxon>Pseudomonadati</taxon>
        <taxon>Bacteroidota</taxon>
        <taxon>Flavobacteriia</taxon>
        <taxon>Flavobacteriales</taxon>
        <taxon>Flavobacteriaceae</taxon>
        <taxon>Winogradskyella</taxon>
    </lineage>
</organism>
<reference evidence="1 2" key="1">
    <citation type="submission" date="2021-03" db="EMBL/GenBank/DDBJ databases">
        <title>Winogradskyella sp. nov., isolated from costal sediment.</title>
        <authorList>
            <person name="Gao C."/>
        </authorList>
    </citation>
    <scope>NUCLEOTIDE SEQUENCE [LARGE SCALE GENOMIC DNA]</scope>
    <source>
        <strain evidence="1 2">DF17</strain>
    </source>
</reference>
<protein>
    <recommendedName>
        <fullName evidence="3">Lipoprotein</fullName>
    </recommendedName>
</protein>
<comment type="caution">
    <text evidence="1">The sequence shown here is derived from an EMBL/GenBank/DDBJ whole genome shotgun (WGS) entry which is preliminary data.</text>
</comment>
<gene>
    <name evidence="1" type="ORF">J4050_08965</name>
</gene>
<proteinExistence type="predicted"/>
<dbReference type="EMBL" id="JAGEVF010000006">
    <property type="protein sequence ID" value="MBO3116876.1"/>
    <property type="molecule type" value="Genomic_DNA"/>
</dbReference>
<accession>A0ABS3T4S4</accession>
<sequence length="161" mass="18180">MKKLVLIEIVLTVMVSCFPSYKINPKSDRQFNLSAVREPNLAYVINSNDSLKDEAEIIEFTGLYKLSSDSTLTTRLKLYPLTTKTTVCGNAMIGSIITLGLLPTRFPNKYVYTYDIIKSKDTITRNLELDITQQLWLFNLFSNKKNFKKQAGKAIAAQLSG</sequence>
<dbReference type="RefSeq" id="WP_208154239.1">
    <property type="nucleotide sequence ID" value="NZ_JAGEVF010000006.1"/>
</dbReference>
<evidence type="ECO:0008006" key="3">
    <source>
        <dbReference type="Google" id="ProtNLM"/>
    </source>
</evidence>
<keyword evidence="2" id="KW-1185">Reference proteome</keyword>